<dbReference type="EMBL" id="KB632308">
    <property type="protein sequence ID" value="ERL91991.1"/>
    <property type="molecule type" value="Genomic_DNA"/>
</dbReference>
<protein>
    <submittedName>
        <fullName evidence="2">Uncharacterized protein</fullName>
    </submittedName>
</protein>
<dbReference type="Proteomes" id="UP000030742">
    <property type="component" value="Unassembled WGS sequence"/>
</dbReference>
<keyword evidence="1" id="KW-0472">Membrane</keyword>
<keyword evidence="1" id="KW-0812">Transmembrane</keyword>
<evidence type="ECO:0000313" key="2">
    <source>
        <dbReference type="EMBL" id="ERL91991.1"/>
    </source>
</evidence>
<evidence type="ECO:0000313" key="3">
    <source>
        <dbReference type="Proteomes" id="UP000030742"/>
    </source>
</evidence>
<feature type="transmembrane region" description="Helical" evidence="1">
    <location>
        <begin position="6"/>
        <end position="32"/>
    </location>
</feature>
<organism evidence="2 3">
    <name type="scientific">Dendroctonus ponderosae</name>
    <name type="common">Mountain pine beetle</name>
    <dbReference type="NCBI Taxonomy" id="77166"/>
    <lineage>
        <taxon>Eukaryota</taxon>
        <taxon>Metazoa</taxon>
        <taxon>Ecdysozoa</taxon>
        <taxon>Arthropoda</taxon>
        <taxon>Hexapoda</taxon>
        <taxon>Insecta</taxon>
        <taxon>Pterygota</taxon>
        <taxon>Neoptera</taxon>
        <taxon>Endopterygota</taxon>
        <taxon>Coleoptera</taxon>
        <taxon>Polyphaga</taxon>
        <taxon>Cucujiformia</taxon>
        <taxon>Curculionidae</taxon>
        <taxon>Scolytinae</taxon>
        <taxon>Dendroctonus</taxon>
    </lineage>
</organism>
<reference evidence="2 3" key="1">
    <citation type="journal article" date="2013" name="Genome Biol.">
        <title>Draft genome of the mountain pine beetle, Dendroctonus ponderosae Hopkins, a major forest pest.</title>
        <authorList>
            <person name="Keeling C.I."/>
            <person name="Yuen M.M."/>
            <person name="Liao N.Y."/>
            <person name="Docking T.R."/>
            <person name="Chan S.K."/>
            <person name="Taylor G.A."/>
            <person name="Palmquist D.L."/>
            <person name="Jackman S.D."/>
            <person name="Nguyen A."/>
            <person name="Li M."/>
            <person name="Henderson H."/>
            <person name="Janes J.K."/>
            <person name="Zhao Y."/>
            <person name="Pandoh P."/>
            <person name="Moore R."/>
            <person name="Sperling F.A."/>
            <person name="Huber D.P."/>
            <person name="Birol I."/>
            <person name="Jones S.J."/>
            <person name="Bohlmann J."/>
        </authorList>
    </citation>
    <scope>NUCLEOTIDE SEQUENCE</scope>
</reference>
<accession>U4UPA6</accession>
<gene>
    <name evidence="2" type="ORF">D910_09313</name>
</gene>
<sequence>MRLLTWNYLIMFDIAFVFFLFLVGVTCLVYYLPGRRVENDSSYLDSGPLQCYVTVPSADIQNAPAWAYNGNALLHDEH</sequence>
<evidence type="ECO:0000256" key="1">
    <source>
        <dbReference type="SAM" id="Phobius"/>
    </source>
</evidence>
<name>U4UPA6_DENPD</name>
<proteinExistence type="predicted"/>
<dbReference type="AlphaFoldDB" id="U4UPA6"/>
<keyword evidence="1" id="KW-1133">Transmembrane helix</keyword>